<dbReference type="InterPro" id="IPR021682">
    <property type="entry name" value="DUF2933"/>
</dbReference>
<organism evidence="2 3">
    <name type="scientific">Acidovorax soli</name>
    <dbReference type="NCBI Taxonomy" id="592050"/>
    <lineage>
        <taxon>Bacteria</taxon>
        <taxon>Pseudomonadati</taxon>
        <taxon>Pseudomonadota</taxon>
        <taxon>Betaproteobacteria</taxon>
        <taxon>Burkholderiales</taxon>
        <taxon>Comamonadaceae</taxon>
        <taxon>Acidovorax</taxon>
    </lineage>
</organism>
<evidence type="ECO:0000256" key="1">
    <source>
        <dbReference type="SAM" id="Phobius"/>
    </source>
</evidence>
<evidence type="ECO:0008006" key="4">
    <source>
        <dbReference type="Google" id="ProtNLM"/>
    </source>
</evidence>
<proteinExistence type="predicted"/>
<sequence>MLDITTVSGPIVTARPVRKETASFLEIMMNHQQSTNGIMQPSGVGAWRSGRRLVGAAIMLALIGVFFLLREHWEHLAGYWPYLLLLACPVMHLFHGHGHHGPRGSGPSDR</sequence>
<accession>A0A7X0U840</accession>
<keyword evidence="3" id="KW-1185">Reference proteome</keyword>
<reference evidence="2 3" key="1">
    <citation type="submission" date="2020-08" db="EMBL/GenBank/DDBJ databases">
        <title>Functional genomics of gut bacteria from endangered species of beetles.</title>
        <authorList>
            <person name="Carlos-Shanley C."/>
        </authorList>
    </citation>
    <scope>NUCLEOTIDE SEQUENCE [LARGE SCALE GENOMIC DNA]</scope>
    <source>
        <strain evidence="2 3">S00198</strain>
    </source>
</reference>
<evidence type="ECO:0000313" key="3">
    <source>
        <dbReference type="Proteomes" id="UP000575083"/>
    </source>
</evidence>
<dbReference type="EMBL" id="JACHLK010000002">
    <property type="protein sequence ID" value="MBB6558721.1"/>
    <property type="molecule type" value="Genomic_DNA"/>
</dbReference>
<feature type="transmembrane region" description="Helical" evidence="1">
    <location>
        <begin position="76"/>
        <end position="94"/>
    </location>
</feature>
<keyword evidence="1" id="KW-1133">Transmembrane helix</keyword>
<name>A0A7X0U840_9BURK</name>
<dbReference type="Pfam" id="PF11666">
    <property type="entry name" value="DUF2933"/>
    <property type="match status" value="1"/>
</dbReference>
<gene>
    <name evidence="2" type="ORF">HNP48_001385</name>
</gene>
<dbReference type="Proteomes" id="UP000575083">
    <property type="component" value="Unassembled WGS sequence"/>
</dbReference>
<keyword evidence="1" id="KW-0812">Transmembrane</keyword>
<evidence type="ECO:0000313" key="2">
    <source>
        <dbReference type="EMBL" id="MBB6558721.1"/>
    </source>
</evidence>
<feature type="transmembrane region" description="Helical" evidence="1">
    <location>
        <begin position="53"/>
        <end position="70"/>
    </location>
</feature>
<keyword evidence="1" id="KW-0472">Membrane</keyword>
<dbReference type="AlphaFoldDB" id="A0A7X0U840"/>
<comment type="caution">
    <text evidence="2">The sequence shown here is derived from an EMBL/GenBank/DDBJ whole genome shotgun (WGS) entry which is preliminary data.</text>
</comment>
<protein>
    <recommendedName>
        <fullName evidence="4">DUF2933 domain-containing protein</fullName>
    </recommendedName>
</protein>